<dbReference type="EMBL" id="JANRMS010001828">
    <property type="protein sequence ID" value="KAJ3525914.1"/>
    <property type="molecule type" value="Genomic_DNA"/>
</dbReference>
<name>A0ACC1RUQ3_9HYPO</name>
<sequence>MSQIANVGKLSLDPDADSQLSSQEPFQTAPAPDSAQPADLSLPQATVPTFPFSGRRNGTLPRSPTPFLIDHGVFVAAPEAPASPVSRSRRAQSAPPSGIRKRKLPAELDGDSYAPLPKRRDWAVRERSGQRNSGGGEERQKLSSVKSLL</sequence>
<protein>
    <submittedName>
        <fullName evidence="1">Uncharacterized protein</fullName>
    </submittedName>
</protein>
<reference evidence="1" key="1">
    <citation type="submission" date="2022-08" db="EMBL/GenBank/DDBJ databases">
        <title>Genome Sequence of Fusarium decemcellulare.</title>
        <authorList>
            <person name="Buettner E."/>
        </authorList>
    </citation>
    <scope>NUCLEOTIDE SEQUENCE</scope>
    <source>
        <strain evidence="1">Babe19</strain>
    </source>
</reference>
<gene>
    <name evidence="1" type="ORF">NM208_g11434</name>
</gene>
<accession>A0ACC1RUQ3</accession>
<comment type="caution">
    <text evidence="1">The sequence shown here is derived from an EMBL/GenBank/DDBJ whole genome shotgun (WGS) entry which is preliminary data.</text>
</comment>
<organism evidence="1 2">
    <name type="scientific">Fusarium decemcellulare</name>
    <dbReference type="NCBI Taxonomy" id="57161"/>
    <lineage>
        <taxon>Eukaryota</taxon>
        <taxon>Fungi</taxon>
        <taxon>Dikarya</taxon>
        <taxon>Ascomycota</taxon>
        <taxon>Pezizomycotina</taxon>
        <taxon>Sordariomycetes</taxon>
        <taxon>Hypocreomycetidae</taxon>
        <taxon>Hypocreales</taxon>
        <taxon>Nectriaceae</taxon>
        <taxon>Fusarium</taxon>
        <taxon>Fusarium decemcellulare species complex</taxon>
    </lineage>
</organism>
<proteinExistence type="predicted"/>
<keyword evidence="2" id="KW-1185">Reference proteome</keyword>
<dbReference type="Proteomes" id="UP001148629">
    <property type="component" value="Unassembled WGS sequence"/>
</dbReference>
<evidence type="ECO:0000313" key="2">
    <source>
        <dbReference type="Proteomes" id="UP001148629"/>
    </source>
</evidence>
<evidence type="ECO:0000313" key="1">
    <source>
        <dbReference type="EMBL" id="KAJ3525914.1"/>
    </source>
</evidence>